<evidence type="ECO:0000256" key="2">
    <source>
        <dbReference type="ARBA" id="ARBA00022679"/>
    </source>
</evidence>
<dbReference type="EMBL" id="JACMSC010000002">
    <property type="protein sequence ID" value="KAG6531470.1"/>
    <property type="molecule type" value="Genomic_DNA"/>
</dbReference>
<comment type="caution">
    <text evidence="6">The sequence shown here is derived from an EMBL/GenBank/DDBJ whole genome shotgun (WGS) entry which is preliminary data.</text>
</comment>
<protein>
    <recommendedName>
        <fullName evidence="5">O-methyltransferase C-terminal domain-containing protein</fullName>
    </recommendedName>
</protein>
<dbReference type="InterPro" id="IPR016461">
    <property type="entry name" value="COMT-like"/>
</dbReference>
<dbReference type="GO" id="GO:0032259">
    <property type="term" value="P:methylation"/>
    <property type="evidence" value="ECO:0007669"/>
    <property type="project" value="UniProtKB-KW"/>
</dbReference>
<dbReference type="SUPFAM" id="SSF53335">
    <property type="entry name" value="S-adenosyl-L-methionine-dependent methyltransferases"/>
    <property type="match status" value="1"/>
</dbReference>
<keyword evidence="3" id="KW-0949">S-adenosyl-L-methionine</keyword>
<proteinExistence type="predicted"/>
<evidence type="ECO:0000313" key="6">
    <source>
        <dbReference type="EMBL" id="KAG6531470.1"/>
    </source>
</evidence>
<evidence type="ECO:0000313" key="7">
    <source>
        <dbReference type="Proteomes" id="UP000734854"/>
    </source>
</evidence>
<gene>
    <name evidence="6" type="ORF">ZIOFF_005277</name>
</gene>
<keyword evidence="2" id="KW-0808">Transferase</keyword>
<sequence>MAAELRDALATTARGDDVQREGRRWLEDDRRRRTAPVSLMMDQEALSSSPYGGGGGGTRPPHPACTVFLKITKTLKGFDDVNVLVDVEGNTGGTLRMITSEHPHIRGINFDVPHVISQAPPIPGVKHVSGDMFEAVPSGDAIFMKWILHDWSDENCVKILKNCRGALAQNGKVIVAECVLPELPEQTVKAQAVFQMDLVMMAYCLGGKERSEKELKALAMEAEFRGFEVPRRIAGGWAIMEFTK</sequence>
<dbReference type="InterPro" id="IPR029063">
    <property type="entry name" value="SAM-dependent_MTases_sf"/>
</dbReference>
<evidence type="ECO:0000256" key="1">
    <source>
        <dbReference type="ARBA" id="ARBA00022603"/>
    </source>
</evidence>
<dbReference type="InterPro" id="IPR001077">
    <property type="entry name" value="COMT_C"/>
</dbReference>
<feature type="compositionally biased region" description="Basic and acidic residues" evidence="4">
    <location>
        <begin position="14"/>
        <end position="31"/>
    </location>
</feature>
<dbReference type="Gene3D" id="3.40.50.150">
    <property type="entry name" value="Vaccinia Virus protein VP39"/>
    <property type="match status" value="1"/>
</dbReference>
<dbReference type="AlphaFoldDB" id="A0A8J5HW64"/>
<organism evidence="6 7">
    <name type="scientific">Zingiber officinale</name>
    <name type="common">Ginger</name>
    <name type="synonym">Amomum zingiber</name>
    <dbReference type="NCBI Taxonomy" id="94328"/>
    <lineage>
        <taxon>Eukaryota</taxon>
        <taxon>Viridiplantae</taxon>
        <taxon>Streptophyta</taxon>
        <taxon>Embryophyta</taxon>
        <taxon>Tracheophyta</taxon>
        <taxon>Spermatophyta</taxon>
        <taxon>Magnoliopsida</taxon>
        <taxon>Liliopsida</taxon>
        <taxon>Zingiberales</taxon>
        <taxon>Zingiberaceae</taxon>
        <taxon>Zingiber</taxon>
    </lineage>
</organism>
<accession>A0A8J5HW64</accession>
<evidence type="ECO:0000259" key="5">
    <source>
        <dbReference type="Pfam" id="PF00891"/>
    </source>
</evidence>
<feature type="domain" description="O-methyltransferase C-terminal" evidence="5">
    <location>
        <begin position="73"/>
        <end position="225"/>
    </location>
</feature>
<keyword evidence="7" id="KW-1185">Reference proteome</keyword>
<dbReference type="GO" id="GO:0008171">
    <property type="term" value="F:O-methyltransferase activity"/>
    <property type="evidence" value="ECO:0007669"/>
    <property type="project" value="InterPro"/>
</dbReference>
<evidence type="ECO:0000256" key="3">
    <source>
        <dbReference type="ARBA" id="ARBA00022691"/>
    </source>
</evidence>
<reference evidence="6 7" key="1">
    <citation type="submission" date="2020-08" db="EMBL/GenBank/DDBJ databases">
        <title>Plant Genome Project.</title>
        <authorList>
            <person name="Zhang R.-G."/>
        </authorList>
    </citation>
    <scope>NUCLEOTIDE SEQUENCE [LARGE SCALE GENOMIC DNA]</scope>
    <source>
        <tissue evidence="6">Rhizome</tissue>
    </source>
</reference>
<dbReference type="Pfam" id="PF00891">
    <property type="entry name" value="Methyltransf_2"/>
    <property type="match status" value="1"/>
</dbReference>
<evidence type="ECO:0000256" key="4">
    <source>
        <dbReference type="SAM" id="MobiDB-lite"/>
    </source>
</evidence>
<dbReference type="PROSITE" id="PS51683">
    <property type="entry name" value="SAM_OMT_II"/>
    <property type="match status" value="1"/>
</dbReference>
<dbReference type="Proteomes" id="UP000734854">
    <property type="component" value="Unassembled WGS sequence"/>
</dbReference>
<name>A0A8J5HW64_ZINOF</name>
<dbReference type="PANTHER" id="PTHR11746">
    <property type="entry name" value="O-METHYLTRANSFERASE"/>
    <property type="match status" value="1"/>
</dbReference>
<feature type="region of interest" description="Disordered" evidence="4">
    <location>
        <begin position="6"/>
        <end position="59"/>
    </location>
</feature>
<keyword evidence="1" id="KW-0489">Methyltransferase</keyword>